<proteinExistence type="predicted"/>
<evidence type="ECO:0000313" key="1">
    <source>
        <dbReference type="EMBL" id="AXL05067.1"/>
    </source>
</evidence>
<reference evidence="1" key="1">
    <citation type="submission" date="2018-06" db="EMBL/GenBank/DDBJ databases">
        <title>Genetic diversity of the Aeromonas Hydrophila O antigens and development of a suspension array for serotype detection.</title>
        <authorList>
            <person name="Cao H."/>
            <person name="Liu B."/>
        </authorList>
    </citation>
    <scope>NUCLEOTIDE SEQUENCE</scope>
    <source>
        <strain evidence="1">G5386</strain>
    </source>
</reference>
<organism evidence="1">
    <name type="scientific">Aeromonas hydrophila</name>
    <dbReference type="NCBI Taxonomy" id="644"/>
    <lineage>
        <taxon>Bacteria</taxon>
        <taxon>Pseudomonadati</taxon>
        <taxon>Pseudomonadota</taxon>
        <taxon>Gammaproteobacteria</taxon>
        <taxon>Aeromonadales</taxon>
        <taxon>Aeromonadaceae</taxon>
        <taxon>Aeromonas</taxon>
    </lineage>
</organism>
<gene>
    <name evidence="1" type="primary">gt1</name>
</gene>
<dbReference type="EMBL" id="MH449683">
    <property type="protein sequence ID" value="AXL05067.1"/>
    <property type="molecule type" value="Genomic_DNA"/>
</dbReference>
<dbReference type="GO" id="GO:0016740">
    <property type="term" value="F:transferase activity"/>
    <property type="evidence" value="ECO:0007669"/>
    <property type="project" value="UniProtKB-KW"/>
</dbReference>
<dbReference type="AlphaFoldDB" id="A0A346ACV5"/>
<keyword evidence="1" id="KW-0808">Transferase</keyword>
<sequence>MDRKNILLFCPSFFGYDISIKNEMESLGAKVSLFDERPFKSFFGKALLRLNFSWLLKWYIDRYFKKIIYPLVDDLDLIVLINPESISSDLLKRIKLLNENVKVIVYMWDSFKNKSQASKLIDVSDSFFTFDPVDANNYGLTFLPLFYIPQYEEIRANKEKKEGEAFDLVFIGTAHSERYKLVMDITSGFKKVFTFFYTPNKLVFLYKRYWCNELAGLSYFDVSSIPMSRDGVIDTISKSKAVIDINHPSQVGLTIRTFEIIAAGKKLITTNKNVMDYDFYNENNVLYYYESIDFANVIDFLDKPFLELDEKYKSYSLKKWVKRVVYE</sequence>
<protein>
    <submittedName>
        <fullName evidence="1">Glycosyltransferase</fullName>
    </submittedName>
</protein>
<accession>A0A346ACV5</accession>
<name>A0A346ACV5_AERHY</name>